<organism evidence="1 2">
    <name type="scientific">Rangifer tarandus platyrhynchus</name>
    <name type="common">Svalbard reindeer</name>
    <dbReference type="NCBI Taxonomy" id="3082113"/>
    <lineage>
        <taxon>Eukaryota</taxon>
        <taxon>Metazoa</taxon>
        <taxon>Chordata</taxon>
        <taxon>Craniata</taxon>
        <taxon>Vertebrata</taxon>
        <taxon>Euteleostomi</taxon>
        <taxon>Mammalia</taxon>
        <taxon>Eutheria</taxon>
        <taxon>Laurasiatheria</taxon>
        <taxon>Artiodactyla</taxon>
        <taxon>Ruminantia</taxon>
        <taxon>Pecora</taxon>
        <taxon>Cervidae</taxon>
        <taxon>Odocoileinae</taxon>
        <taxon>Rangifer</taxon>
    </lineage>
</organism>
<evidence type="ECO:0000313" key="1">
    <source>
        <dbReference type="EMBL" id="CAM9792880.1"/>
    </source>
</evidence>
<reference evidence="1" key="1">
    <citation type="submission" date="2023-05" db="EMBL/GenBank/DDBJ databases">
        <authorList>
            <consortium name="ELIXIR-Norway"/>
        </authorList>
    </citation>
    <scope>NUCLEOTIDE SEQUENCE</scope>
</reference>
<reference evidence="1" key="2">
    <citation type="submission" date="2025-03" db="EMBL/GenBank/DDBJ databases">
        <authorList>
            <consortium name="ELIXIR-Norway"/>
            <consortium name="Elixir Norway"/>
        </authorList>
    </citation>
    <scope>NUCLEOTIDE SEQUENCE</scope>
</reference>
<dbReference type="EMBL" id="OX596102">
    <property type="protein sequence ID" value="CAM9792880.1"/>
    <property type="molecule type" value="Genomic_DNA"/>
</dbReference>
<evidence type="ECO:0000313" key="2">
    <source>
        <dbReference type="Proteomes" id="UP001162501"/>
    </source>
</evidence>
<gene>
    <name evidence="1" type="ORF">MRATA1EN22A_LOCUS7519</name>
</gene>
<sequence length="126" mass="14400">MDCSTPGFPVYHQLPELAQTHIHRVSDAIQSSHPLSSPSPPAFNLTIRVFFSESVLCIRWPKYWSFSFSISPPLEYSGLISFKIDWFDLLAVQGILKSLLQHQFKNINSLVLSFLYSPTLISIHDY</sequence>
<name>A0AC59YM58_RANTA</name>
<accession>A0AC59YM58</accession>
<proteinExistence type="predicted"/>
<dbReference type="Proteomes" id="UP001162501">
    <property type="component" value="Chromosome 18"/>
</dbReference>
<protein>
    <submittedName>
        <fullName evidence="1">Uncharacterized protein</fullName>
    </submittedName>
</protein>